<dbReference type="SUPFAM" id="SSF53850">
    <property type="entry name" value="Periplasmic binding protein-like II"/>
    <property type="match status" value="1"/>
</dbReference>
<evidence type="ECO:0000313" key="1">
    <source>
        <dbReference type="EMBL" id="RXK11453.1"/>
    </source>
</evidence>
<dbReference type="GO" id="GO:0015689">
    <property type="term" value="P:molybdate ion transport"/>
    <property type="evidence" value="ECO:0007669"/>
    <property type="project" value="TreeGrafter"/>
</dbReference>
<dbReference type="AlphaFoldDB" id="A0A4Q1APY2"/>
<dbReference type="PANTHER" id="PTHR30632:SF0">
    <property type="entry name" value="SULFATE-BINDING PROTEIN"/>
    <property type="match status" value="1"/>
</dbReference>
<sequence>MFLLRRIIIILLLLSFYSSVNAKEKEELLFYIGITMIKPVEELAHKFEKQYNCKIKILQGGSQDLYESIKMSKIGDIYLPGSVIYRYRNLIDGLLLDGKFVGFNKLALVVKKGNPKNIKASLLELTNEKLRVVLGNEHSGSIGNASKKVLRANNLYKKAMLNTSFLAPDSRNLTKVIIENKADLVLNWYATTFWNENKDFVQALELDDKYSNKSKLVFNLLATSKNKDLSRKFLNFASSEEGRKVFYKYGFLNDKDLKEFDKVSF</sequence>
<dbReference type="Gene3D" id="3.40.190.10">
    <property type="entry name" value="Periplasmic binding protein-like II"/>
    <property type="match status" value="2"/>
</dbReference>
<dbReference type="GO" id="GO:0030973">
    <property type="term" value="F:molybdate ion binding"/>
    <property type="evidence" value="ECO:0007669"/>
    <property type="project" value="TreeGrafter"/>
</dbReference>
<organism evidence="1 2">
    <name type="scientific">Halarcobacter mediterraneus</name>
    <dbReference type="NCBI Taxonomy" id="2023153"/>
    <lineage>
        <taxon>Bacteria</taxon>
        <taxon>Pseudomonadati</taxon>
        <taxon>Campylobacterota</taxon>
        <taxon>Epsilonproteobacteria</taxon>
        <taxon>Campylobacterales</taxon>
        <taxon>Arcobacteraceae</taxon>
        <taxon>Halarcobacter</taxon>
    </lineage>
</organism>
<dbReference type="Pfam" id="PF13531">
    <property type="entry name" value="SBP_bac_11"/>
    <property type="match status" value="1"/>
</dbReference>
<keyword evidence="2" id="KW-1185">Reference proteome</keyword>
<dbReference type="EMBL" id="NXIE01000009">
    <property type="protein sequence ID" value="RXK11453.1"/>
    <property type="molecule type" value="Genomic_DNA"/>
</dbReference>
<dbReference type="PANTHER" id="PTHR30632">
    <property type="entry name" value="MOLYBDATE-BINDING PERIPLASMIC PROTEIN"/>
    <property type="match status" value="1"/>
</dbReference>
<reference evidence="1 2" key="1">
    <citation type="submission" date="2017-09" db="EMBL/GenBank/DDBJ databases">
        <title>Genomics of the genus Arcobacter.</title>
        <authorList>
            <person name="Perez-Cataluna A."/>
            <person name="Figueras M.J."/>
            <person name="Salas-Masso N."/>
        </authorList>
    </citation>
    <scope>NUCLEOTIDE SEQUENCE [LARGE SCALE GENOMIC DNA]</scope>
    <source>
        <strain evidence="1 2">F156-34</strain>
    </source>
</reference>
<dbReference type="RefSeq" id="WP_129062702.1">
    <property type="nucleotide sequence ID" value="NZ_NXIE01000009.1"/>
</dbReference>
<accession>A0A4Q1APY2</accession>
<protein>
    <submittedName>
        <fullName evidence="1">Molybdenum ABC transporter substrate-binding protein</fullName>
    </submittedName>
</protein>
<dbReference type="InterPro" id="IPR050682">
    <property type="entry name" value="ModA/WtpA"/>
</dbReference>
<dbReference type="Proteomes" id="UP000289718">
    <property type="component" value="Unassembled WGS sequence"/>
</dbReference>
<evidence type="ECO:0000313" key="2">
    <source>
        <dbReference type="Proteomes" id="UP000289718"/>
    </source>
</evidence>
<comment type="caution">
    <text evidence="1">The sequence shown here is derived from an EMBL/GenBank/DDBJ whole genome shotgun (WGS) entry which is preliminary data.</text>
</comment>
<gene>
    <name evidence="1" type="ORF">CP965_13850</name>
</gene>
<dbReference type="OrthoDB" id="9786399at2"/>
<proteinExistence type="predicted"/>
<name>A0A4Q1APY2_9BACT</name>